<evidence type="ECO:0000256" key="1">
    <source>
        <dbReference type="ARBA" id="ARBA00012513"/>
    </source>
</evidence>
<dbReference type="FunFam" id="1.10.510.10:FF:000571">
    <property type="entry name" value="Maternal embryonic leucine zipper kinase"/>
    <property type="match status" value="1"/>
</dbReference>
<feature type="domain" description="Protein kinase" evidence="12">
    <location>
        <begin position="37"/>
        <end position="295"/>
    </location>
</feature>
<evidence type="ECO:0000256" key="9">
    <source>
        <dbReference type="ARBA" id="ARBA00048679"/>
    </source>
</evidence>
<evidence type="ECO:0000256" key="5">
    <source>
        <dbReference type="ARBA" id="ARBA00022741"/>
    </source>
</evidence>
<dbReference type="VEuPathDB" id="VectorBase:ASIS021510"/>
<evidence type="ECO:0000256" key="8">
    <source>
        <dbReference type="ARBA" id="ARBA00047899"/>
    </source>
</evidence>
<dbReference type="VEuPathDB" id="VectorBase:ASIC009673"/>
<dbReference type="InterPro" id="IPR011009">
    <property type="entry name" value="Kinase-like_dom_sf"/>
</dbReference>
<evidence type="ECO:0000313" key="15">
    <source>
        <dbReference type="Proteomes" id="UP000030765"/>
    </source>
</evidence>
<evidence type="ECO:0000256" key="6">
    <source>
        <dbReference type="ARBA" id="ARBA00022777"/>
    </source>
</evidence>
<comment type="similarity">
    <text evidence="10">Belongs to the protein kinase superfamily. CAMK Ser/Thr protein kinase family. DAP kinase subfamily.</text>
</comment>
<organism evidence="14 15">
    <name type="scientific">Anopheles sinensis</name>
    <name type="common">Mosquito</name>
    <dbReference type="NCBI Taxonomy" id="74873"/>
    <lineage>
        <taxon>Eukaryota</taxon>
        <taxon>Metazoa</taxon>
        <taxon>Ecdysozoa</taxon>
        <taxon>Arthropoda</taxon>
        <taxon>Hexapoda</taxon>
        <taxon>Insecta</taxon>
        <taxon>Pterygota</taxon>
        <taxon>Neoptera</taxon>
        <taxon>Endopterygota</taxon>
        <taxon>Diptera</taxon>
        <taxon>Nematocera</taxon>
        <taxon>Culicoidea</taxon>
        <taxon>Culicidae</taxon>
        <taxon>Anophelinae</taxon>
        <taxon>Anopheles</taxon>
    </lineage>
</organism>
<evidence type="ECO:0000256" key="11">
    <source>
        <dbReference type="SAM" id="MobiDB-lite"/>
    </source>
</evidence>
<dbReference type="PROSITE" id="PS50011">
    <property type="entry name" value="PROTEIN_KINASE_DOM"/>
    <property type="match status" value="1"/>
</dbReference>
<keyword evidence="3" id="KW-0597">Phosphoprotein</keyword>
<dbReference type="AlphaFoldDB" id="A0A084VV39"/>
<dbReference type="SUPFAM" id="SSF56112">
    <property type="entry name" value="Protein kinase-like (PK-like)"/>
    <property type="match status" value="1"/>
</dbReference>
<evidence type="ECO:0000256" key="2">
    <source>
        <dbReference type="ARBA" id="ARBA00022527"/>
    </source>
</evidence>
<feature type="region of interest" description="Disordered" evidence="11">
    <location>
        <begin position="465"/>
        <end position="520"/>
    </location>
</feature>
<dbReference type="EC" id="2.7.11.1" evidence="1"/>
<feature type="compositionally biased region" description="Low complexity" evidence="11">
    <location>
        <begin position="576"/>
        <end position="589"/>
    </location>
</feature>
<evidence type="ECO:0000256" key="3">
    <source>
        <dbReference type="ARBA" id="ARBA00022553"/>
    </source>
</evidence>
<dbReference type="EMBL" id="ATLV01017150">
    <property type="status" value="NOT_ANNOTATED_CDS"/>
    <property type="molecule type" value="Genomic_DNA"/>
</dbReference>
<dbReference type="SMART" id="SM00220">
    <property type="entry name" value="S_TKc"/>
    <property type="match status" value="1"/>
</dbReference>
<keyword evidence="2" id="KW-0723">Serine/threonine-protein kinase</keyword>
<dbReference type="GO" id="GO:0004674">
    <property type="term" value="F:protein serine/threonine kinase activity"/>
    <property type="evidence" value="ECO:0007669"/>
    <property type="project" value="UniProtKB-KW"/>
</dbReference>
<keyword evidence="15" id="KW-1185">Reference proteome</keyword>
<dbReference type="GO" id="GO:0005634">
    <property type="term" value="C:nucleus"/>
    <property type="evidence" value="ECO:0007669"/>
    <property type="project" value="TreeGrafter"/>
</dbReference>
<keyword evidence="4" id="KW-0808">Transferase</keyword>
<dbReference type="InterPro" id="IPR000719">
    <property type="entry name" value="Prot_kinase_dom"/>
</dbReference>
<dbReference type="OMA" id="CCLNEIN"/>
<evidence type="ECO:0000313" key="13">
    <source>
        <dbReference type="EMBL" id="KFB41833.1"/>
    </source>
</evidence>
<comment type="catalytic activity">
    <reaction evidence="9">
        <text>L-seryl-[protein] + ATP = O-phospho-L-seryl-[protein] + ADP + H(+)</text>
        <dbReference type="Rhea" id="RHEA:17989"/>
        <dbReference type="Rhea" id="RHEA-COMP:9863"/>
        <dbReference type="Rhea" id="RHEA-COMP:11604"/>
        <dbReference type="ChEBI" id="CHEBI:15378"/>
        <dbReference type="ChEBI" id="CHEBI:29999"/>
        <dbReference type="ChEBI" id="CHEBI:30616"/>
        <dbReference type="ChEBI" id="CHEBI:83421"/>
        <dbReference type="ChEBI" id="CHEBI:456216"/>
        <dbReference type="EC" id="2.7.11.1"/>
    </reaction>
</comment>
<evidence type="ECO:0000313" key="14">
    <source>
        <dbReference type="EnsemblMetazoa" id="ASIC009673-PA"/>
    </source>
</evidence>
<dbReference type="GO" id="GO:0035556">
    <property type="term" value="P:intracellular signal transduction"/>
    <property type="evidence" value="ECO:0007669"/>
    <property type="project" value="TreeGrafter"/>
</dbReference>
<dbReference type="PANTHER" id="PTHR24342">
    <property type="entry name" value="SERINE/THREONINE-PROTEIN KINASE 17"/>
    <property type="match status" value="1"/>
</dbReference>
<feature type="region of interest" description="Disordered" evidence="11">
    <location>
        <begin position="533"/>
        <end position="592"/>
    </location>
</feature>
<feature type="region of interest" description="Disordered" evidence="11">
    <location>
        <begin position="375"/>
        <end position="397"/>
    </location>
</feature>
<dbReference type="STRING" id="74873.A0A084VV39"/>
<dbReference type="GO" id="GO:0043065">
    <property type="term" value="P:positive regulation of apoptotic process"/>
    <property type="evidence" value="ECO:0007669"/>
    <property type="project" value="TreeGrafter"/>
</dbReference>
<comment type="catalytic activity">
    <reaction evidence="8">
        <text>L-threonyl-[protein] + ATP = O-phospho-L-threonyl-[protein] + ADP + H(+)</text>
        <dbReference type="Rhea" id="RHEA:46608"/>
        <dbReference type="Rhea" id="RHEA-COMP:11060"/>
        <dbReference type="Rhea" id="RHEA-COMP:11605"/>
        <dbReference type="ChEBI" id="CHEBI:15378"/>
        <dbReference type="ChEBI" id="CHEBI:30013"/>
        <dbReference type="ChEBI" id="CHEBI:30616"/>
        <dbReference type="ChEBI" id="CHEBI:61977"/>
        <dbReference type="ChEBI" id="CHEBI:456216"/>
        <dbReference type="EC" id="2.7.11.1"/>
    </reaction>
</comment>
<evidence type="ECO:0000256" key="10">
    <source>
        <dbReference type="ARBA" id="ARBA00060827"/>
    </source>
</evidence>
<dbReference type="PROSITE" id="PS00108">
    <property type="entry name" value="PROTEIN_KINASE_ST"/>
    <property type="match status" value="1"/>
</dbReference>
<dbReference type="EnsemblMetazoa" id="ASIC009673-RA">
    <property type="protein sequence ID" value="ASIC009673-PA"/>
    <property type="gene ID" value="ASIC009673"/>
</dbReference>
<protein>
    <recommendedName>
        <fullName evidence="1">non-specific serine/threonine protein kinase</fullName>
        <ecNumber evidence="1">2.7.11.1</ecNumber>
    </recommendedName>
</protein>
<feature type="compositionally biased region" description="Basic and acidic residues" evidence="11">
    <location>
        <begin position="386"/>
        <end position="397"/>
    </location>
</feature>
<proteinExistence type="inferred from homology"/>
<keyword evidence="6" id="KW-0418">Kinase</keyword>
<dbReference type="Gene3D" id="1.10.510.10">
    <property type="entry name" value="Transferase(Phosphotransferase) domain 1"/>
    <property type="match status" value="1"/>
</dbReference>
<reference evidence="14" key="2">
    <citation type="submission" date="2020-05" db="UniProtKB">
        <authorList>
            <consortium name="EnsemblMetazoa"/>
        </authorList>
    </citation>
    <scope>IDENTIFICATION</scope>
</reference>
<dbReference type="InterPro" id="IPR008271">
    <property type="entry name" value="Ser/Thr_kinase_AS"/>
</dbReference>
<feature type="compositionally biased region" description="Basic residues" evidence="11">
    <location>
        <begin position="493"/>
        <end position="519"/>
    </location>
</feature>
<evidence type="ECO:0000256" key="7">
    <source>
        <dbReference type="ARBA" id="ARBA00022840"/>
    </source>
</evidence>
<name>A0A084VV39_ANOSI</name>
<keyword evidence="7" id="KW-0067">ATP-binding</keyword>
<accession>A0A084VV39</accession>
<gene>
    <name evidence="13" type="ORF">ZHAS_00009673</name>
</gene>
<dbReference type="Gene3D" id="3.30.200.20">
    <property type="entry name" value="Phosphorylase Kinase, domain 1"/>
    <property type="match status" value="1"/>
</dbReference>
<dbReference type="Proteomes" id="UP000030765">
    <property type="component" value="Unassembled WGS sequence"/>
</dbReference>
<reference evidence="13 15" key="1">
    <citation type="journal article" date="2014" name="BMC Genomics">
        <title>Genome sequence of Anopheles sinensis provides insight into genetics basis of mosquito competence for malaria parasites.</title>
        <authorList>
            <person name="Zhou D."/>
            <person name="Zhang D."/>
            <person name="Ding G."/>
            <person name="Shi L."/>
            <person name="Hou Q."/>
            <person name="Ye Y."/>
            <person name="Xu Y."/>
            <person name="Zhou H."/>
            <person name="Xiong C."/>
            <person name="Li S."/>
            <person name="Yu J."/>
            <person name="Hong S."/>
            <person name="Yu X."/>
            <person name="Zou P."/>
            <person name="Chen C."/>
            <person name="Chang X."/>
            <person name="Wang W."/>
            <person name="Lv Y."/>
            <person name="Sun Y."/>
            <person name="Ma L."/>
            <person name="Shen B."/>
            <person name="Zhu C."/>
        </authorList>
    </citation>
    <scope>NUCLEOTIDE SEQUENCE [LARGE SCALE GENOMIC DNA]</scope>
</reference>
<sequence length="730" mass="78442">MSQLPEGFFHVGDGRLSASEELLQRLKTSQEIKDVYEVEESWIAKGMYGIVRSAVSKQSGVSYAAKFLRRRRRGQCCLNEINHEIAVLMLCADSNHVVKLQAVHETRAEIALILELATGGELQTLIDDHGHLSEQKTRVCMREILRALQHMHNKSIAHLDLKPQNILLAGKDVDDGLKLCDFGIARFIGDKNKIYEIIGTPDYVAPEVLHYDPLSLQTDIWSIGVVAYVLLTGLSPFGGESKQETFLNVTKCSLTFPDDLFTGISSDAIDFIKSTLRIKPRERLTVDECLAHRWLHEDAVNLSEEMLAAQLLHAVSSEQNGAPQQGCLAGAEEAEKGGHNVARNDCNAIGCHKATSLKLDEKVCHEGTRLPMPNCTTADAGEEEQASERCRRGSSDAEEYKLRKGSALEDGTEQEIKPTVVVGVVSLGGNACKEGNSEVMAASDDNKENVMVVGNGSSGASANGTTCSLFPDAPTTPKVSRKAMPTEQLSEHHSHHHSGSGHHYAHHIHHHHHHLHHIHSSTINHPAILHHHQPHTQSNLNGYGSQHSNGTYVGMSGSPSQVNGILSNTIGTGSAGRSNGSNGCTGNSSIVRHNAPSSVKSFLHMFQSHQQQQQQPSGVNGTIATSSAIASMMVSTTAHGAANAIQGELQCTASATVVKSSVSQISERLEPATETDLPAPPSCRTTVTAAALCGLKCNETGTVGSLAGTGSLTSAGRKTLQQCDKDVIIC</sequence>
<keyword evidence="5" id="KW-0547">Nucleotide-binding</keyword>
<evidence type="ECO:0000256" key="4">
    <source>
        <dbReference type="ARBA" id="ARBA00022679"/>
    </source>
</evidence>
<evidence type="ECO:0000259" key="12">
    <source>
        <dbReference type="PROSITE" id="PS50011"/>
    </source>
</evidence>
<dbReference type="OrthoDB" id="74764at2759"/>
<dbReference type="EMBL" id="KE525157">
    <property type="protein sequence ID" value="KFB41833.1"/>
    <property type="molecule type" value="Genomic_DNA"/>
</dbReference>
<dbReference type="GO" id="GO:0005524">
    <property type="term" value="F:ATP binding"/>
    <property type="evidence" value="ECO:0007669"/>
    <property type="project" value="UniProtKB-KW"/>
</dbReference>
<dbReference type="FunFam" id="3.30.200.20:FF:000175">
    <property type="entry name" value="Serine/threonine-protein kinase 17B"/>
    <property type="match status" value="1"/>
</dbReference>
<feature type="compositionally biased region" description="Polar residues" evidence="11">
    <location>
        <begin position="535"/>
        <end position="572"/>
    </location>
</feature>
<dbReference type="Pfam" id="PF00069">
    <property type="entry name" value="Pkinase"/>
    <property type="match status" value="1"/>
</dbReference>
<dbReference type="VEuPathDB" id="VectorBase:ASIS014191"/>
<dbReference type="PANTHER" id="PTHR24342:SF12">
    <property type="entry name" value="DEATH-ASSOCIATED PROTEIN KINASE RELATED"/>
    <property type="match status" value="1"/>
</dbReference>